<dbReference type="GO" id="GO:0000049">
    <property type="term" value="F:tRNA binding"/>
    <property type="evidence" value="ECO:0007669"/>
    <property type="project" value="TreeGrafter"/>
</dbReference>
<dbReference type="CDD" id="cd01993">
    <property type="entry name" value="TtuA-like"/>
    <property type="match status" value="1"/>
</dbReference>
<dbReference type="InterPro" id="IPR011063">
    <property type="entry name" value="TilS/TtcA_N"/>
</dbReference>
<proteinExistence type="predicted"/>
<dbReference type="InterPro" id="IPR014729">
    <property type="entry name" value="Rossmann-like_a/b/a_fold"/>
</dbReference>
<sequence length="288" mass="32864">MNCRKCGRKAAVNLKAYGISLCEKCYIEFYKNIVKKSIKRFRILNQDERILTAVSGGKDSSAMAAVLKELGYDIELLYIDLGIGSYSKESENAVRELSKNLDLKLNVVRLKDYGFTIDDVAEKMRRKTCSACGIAKRYIMNRFGRENDFDVIATGHTAEDMVSFYIKNLAGGAKVWAEKLMPRNDPFDERVVARAKPLFEMSEKENMLYVIIGNIPYTHAECPHAPEPEWKEIVYEVERRKPGFVKNFIRGLVRPAEGFEKISYCKICGEVASSEICAFCRLKERLES</sequence>
<dbReference type="GO" id="GO:0002143">
    <property type="term" value="P:tRNA wobble position uridine thiolation"/>
    <property type="evidence" value="ECO:0007669"/>
    <property type="project" value="TreeGrafter"/>
</dbReference>
<feature type="binding site" evidence="3">
    <location>
        <position position="79"/>
    </location>
    <ligand>
        <name>ATP</name>
        <dbReference type="ChEBI" id="CHEBI:30616"/>
    </ligand>
</feature>
<feature type="binding site" evidence="3">
    <location>
        <position position="155"/>
    </location>
    <ligand>
        <name>ATP</name>
        <dbReference type="ChEBI" id="CHEBI:30616"/>
    </ligand>
</feature>
<dbReference type="AlphaFoldDB" id="A0A7C2N9W5"/>
<protein>
    <submittedName>
        <fullName evidence="6">Adenine nucleotide alpha hydrolase family protein</fullName>
    </submittedName>
</protein>
<dbReference type="Gene3D" id="3.40.50.620">
    <property type="entry name" value="HUPs"/>
    <property type="match status" value="1"/>
</dbReference>
<dbReference type="Pfam" id="PF01171">
    <property type="entry name" value="ATP_bind_3"/>
    <property type="match status" value="1"/>
</dbReference>
<keyword evidence="2" id="KW-0479">Metal-binding</keyword>
<feature type="binding site" evidence="2">
    <location>
        <position position="22"/>
    </location>
    <ligand>
        <name>Zn(2+)</name>
        <dbReference type="ChEBI" id="CHEBI:29105"/>
        <label>1</label>
    </ligand>
</feature>
<dbReference type="GO" id="GO:0002144">
    <property type="term" value="C:cytosolic tRNA wobble base thiouridylase complex"/>
    <property type="evidence" value="ECO:0007669"/>
    <property type="project" value="TreeGrafter"/>
</dbReference>
<dbReference type="GO" id="GO:0046872">
    <property type="term" value="F:metal ion binding"/>
    <property type="evidence" value="ECO:0007669"/>
    <property type="project" value="UniProtKB-KW"/>
</dbReference>
<dbReference type="GO" id="GO:0016787">
    <property type="term" value="F:hydrolase activity"/>
    <property type="evidence" value="ECO:0007669"/>
    <property type="project" value="UniProtKB-KW"/>
</dbReference>
<dbReference type="PANTHER" id="PTHR11807">
    <property type="entry name" value="ATPASES OF THE PP SUPERFAMILY-RELATED"/>
    <property type="match status" value="1"/>
</dbReference>
<feature type="binding site" evidence="2">
    <location>
        <position position="280"/>
    </location>
    <ligand>
        <name>Zn(2+)</name>
        <dbReference type="ChEBI" id="CHEBI:29105"/>
        <label>2</label>
    </ligand>
</feature>
<evidence type="ECO:0000259" key="5">
    <source>
        <dbReference type="Pfam" id="PF22082"/>
    </source>
</evidence>
<accession>A0A7C2N9W5</accession>
<feature type="binding site" evidence="3">
    <location>
        <begin position="53"/>
        <end position="55"/>
    </location>
    <ligand>
        <name>ATP</name>
        <dbReference type="ChEBI" id="CHEBI:30616"/>
    </ligand>
</feature>
<gene>
    <name evidence="6" type="ORF">ENN70_08760</name>
</gene>
<evidence type="ECO:0000256" key="1">
    <source>
        <dbReference type="ARBA" id="ARBA00022679"/>
    </source>
</evidence>
<evidence type="ECO:0000313" key="6">
    <source>
        <dbReference type="EMBL" id="HET22119.1"/>
    </source>
</evidence>
<feature type="binding site" evidence="3">
    <location>
        <position position="160"/>
    </location>
    <ligand>
        <name>ATP</name>
        <dbReference type="ChEBI" id="CHEBI:30616"/>
    </ligand>
</feature>
<dbReference type="EMBL" id="DSCQ01000112">
    <property type="protein sequence ID" value="HET22119.1"/>
    <property type="molecule type" value="Genomic_DNA"/>
</dbReference>
<dbReference type="Pfam" id="PF22082">
    <property type="entry name" value="TtuA_LIM_N"/>
    <property type="match status" value="1"/>
</dbReference>
<dbReference type="SUPFAM" id="SSF52402">
    <property type="entry name" value="Adenine nucleotide alpha hydrolases-like"/>
    <property type="match status" value="1"/>
</dbReference>
<feature type="binding site" evidence="2">
    <location>
        <position position="25"/>
    </location>
    <ligand>
        <name>Zn(2+)</name>
        <dbReference type="ChEBI" id="CHEBI:29105"/>
        <label>1</label>
    </ligand>
</feature>
<feature type="binding site" evidence="2">
    <location>
        <position position="3"/>
    </location>
    <ligand>
        <name>Zn(2+)</name>
        <dbReference type="ChEBI" id="CHEBI:29105"/>
        <label>1</label>
    </ligand>
</feature>
<feature type="binding site" evidence="2">
    <location>
        <position position="277"/>
    </location>
    <ligand>
        <name>Zn(2+)</name>
        <dbReference type="ChEBI" id="CHEBI:29105"/>
        <label>2</label>
    </ligand>
</feature>
<keyword evidence="1" id="KW-0808">Transferase</keyword>
<keyword evidence="3" id="KW-0547">Nucleotide-binding</keyword>
<keyword evidence="2" id="KW-0862">Zinc</keyword>
<name>A0A7C2N9W5_ARCFL</name>
<feature type="domain" description="2-thiouridine synthetase TtuA-like N-terminal LIM" evidence="5">
    <location>
        <begin position="2"/>
        <end position="27"/>
    </location>
</feature>
<feature type="binding site" evidence="2">
    <location>
        <position position="6"/>
    </location>
    <ligand>
        <name>Zn(2+)</name>
        <dbReference type="ChEBI" id="CHEBI:29105"/>
        <label>1</label>
    </ligand>
</feature>
<evidence type="ECO:0000259" key="4">
    <source>
        <dbReference type="Pfam" id="PF01171"/>
    </source>
</evidence>
<dbReference type="GO" id="GO:0016740">
    <property type="term" value="F:transferase activity"/>
    <property type="evidence" value="ECO:0007669"/>
    <property type="project" value="UniProtKB-KW"/>
</dbReference>
<evidence type="ECO:0000256" key="3">
    <source>
        <dbReference type="PIRSR" id="PIRSR004976-51"/>
    </source>
</evidence>
<feature type="binding site" evidence="2">
    <location>
        <position position="268"/>
    </location>
    <ligand>
        <name>Zn(2+)</name>
        <dbReference type="ChEBI" id="CHEBI:29105"/>
        <label>2</label>
    </ligand>
</feature>
<keyword evidence="3" id="KW-0067">ATP-binding</keyword>
<dbReference type="InterPro" id="IPR035107">
    <property type="entry name" value="tRNA_thiolation_TtcA_Ctu1"/>
</dbReference>
<dbReference type="GO" id="GO:0005524">
    <property type="term" value="F:ATP binding"/>
    <property type="evidence" value="ECO:0007669"/>
    <property type="project" value="UniProtKB-KW"/>
</dbReference>
<comment type="caution">
    <text evidence="6">The sequence shown here is derived from an EMBL/GenBank/DDBJ whole genome shotgun (WGS) entry which is preliminary data.</text>
</comment>
<feature type="binding site" evidence="2">
    <location>
        <position position="265"/>
    </location>
    <ligand>
        <name>Zn(2+)</name>
        <dbReference type="ChEBI" id="CHEBI:29105"/>
        <label>2</label>
    </ligand>
</feature>
<dbReference type="PANTHER" id="PTHR11807:SF27">
    <property type="entry name" value="TRNA-5-METHYLURIDINE(54) 2-SULFURTRANSFERASE"/>
    <property type="match status" value="1"/>
</dbReference>
<organism evidence="6">
    <name type="scientific">Archaeoglobus fulgidus</name>
    <dbReference type="NCBI Taxonomy" id="2234"/>
    <lineage>
        <taxon>Archaea</taxon>
        <taxon>Methanobacteriati</taxon>
        <taxon>Methanobacteriota</taxon>
        <taxon>Archaeoglobi</taxon>
        <taxon>Archaeoglobales</taxon>
        <taxon>Archaeoglobaceae</taxon>
        <taxon>Archaeoglobus</taxon>
    </lineage>
</organism>
<feature type="binding site" evidence="3">
    <location>
        <position position="59"/>
    </location>
    <ligand>
        <name>ATP</name>
        <dbReference type="ChEBI" id="CHEBI:30616"/>
    </ligand>
</feature>
<keyword evidence="6" id="KW-0378">Hydrolase</keyword>
<reference evidence="6" key="1">
    <citation type="journal article" date="2020" name="mSystems">
        <title>Genome- and Community-Level Interaction Insights into Carbon Utilization and Element Cycling Functions of Hydrothermarchaeota in Hydrothermal Sediment.</title>
        <authorList>
            <person name="Zhou Z."/>
            <person name="Liu Y."/>
            <person name="Xu W."/>
            <person name="Pan J."/>
            <person name="Luo Z.H."/>
            <person name="Li M."/>
        </authorList>
    </citation>
    <scope>NUCLEOTIDE SEQUENCE [LARGE SCALE GENOMIC DNA]</scope>
    <source>
        <strain evidence="6">SpSt-12</strain>
    </source>
</reference>
<dbReference type="PIRSF" id="PIRSF004976">
    <property type="entry name" value="ATPase_YdaO"/>
    <property type="match status" value="1"/>
</dbReference>
<feature type="domain" description="tRNA(Ile)-lysidine/2-thiocytidine synthase N-terminal" evidence="4">
    <location>
        <begin position="50"/>
        <end position="215"/>
    </location>
</feature>
<dbReference type="InterPro" id="IPR054306">
    <property type="entry name" value="TtuA-like_LIM_N"/>
</dbReference>
<evidence type="ECO:0000256" key="2">
    <source>
        <dbReference type="PIRSR" id="PIRSR004976-50"/>
    </source>
</evidence>